<evidence type="ECO:0000313" key="2">
    <source>
        <dbReference type="EMBL" id="KAE9979530.1"/>
    </source>
</evidence>
<dbReference type="Gene3D" id="2.130.10.10">
    <property type="entry name" value="YVTN repeat-like/Quinoprotein amine dehydrogenase"/>
    <property type="match status" value="1"/>
</dbReference>
<proteinExistence type="predicted"/>
<dbReference type="Proteomes" id="UP000433883">
    <property type="component" value="Unassembled WGS sequence"/>
</dbReference>
<dbReference type="AlphaFoldDB" id="A0A8H3UA29"/>
<dbReference type="EMBL" id="WNWQ01000514">
    <property type="protein sequence ID" value="KAE9966661.1"/>
    <property type="molecule type" value="Genomic_DNA"/>
</dbReference>
<organism evidence="1 3">
    <name type="scientific">Venturia inaequalis</name>
    <name type="common">Apple scab fungus</name>
    <dbReference type="NCBI Taxonomy" id="5025"/>
    <lineage>
        <taxon>Eukaryota</taxon>
        <taxon>Fungi</taxon>
        <taxon>Dikarya</taxon>
        <taxon>Ascomycota</taxon>
        <taxon>Pezizomycotina</taxon>
        <taxon>Dothideomycetes</taxon>
        <taxon>Pleosporomycetidae</taxon>
        <taxon>Venturiales</taxon>
        <taxon>Venturiaceae</taxon>
        <taxon>Venturia</taxon>
    </lineage>
</organism>
<dbReference type="EMBL" id="WNWR01000411">
    <property type="protein sequence ID" value="KAE9979530.1"/>
    <property type="molecule type" value="Genomic_DNA"/>
</dbReference>
<dbReference type="InterPro" id="IPR036322">
    <property type="entry name" value="WD40_repeat_dom_sf"/>
</dbReference>
<name>A0A8H3UA29_VENIN</name>
<dbReference type="SUPFAM" id="SSF50978">
    <property type="entry name" value="WD40 repeat-like"/>
    <property type="match status" value="1"/>
</dbReference>
<evidence type="ECO:0000313" key="1">
    <source>
        <dbReference type="EMBL" id="KAE9966661.1"/>
    </source>
</evidence>
<evidence type="ECO:0008006" key="5">
    <source>
        <dbReference type="Google" id="ProtNLM"/>
    </source>
</evidence>
<reference evidence="1 3" key="1">
    <citation type="submission" date="2019-11" db="EMBL/GenBank/DDBJ databases">
        <title>Venturia inaequalis Genome Resource.</title>
        <authorList>
            <person name="Lichtner F.J."/>
        </authorList>
    </citation>
    <scope>NUCLEOTIDE SEQUENCE [LARGE SCALE GENOMIC DNA]</scope>
    <source>
        <strain evidence="1">Bline_iso_100314</strain>
        <strain evidence="2 4">DMI_063113</strain>
    </source>
</reference>
<evidence type="ECO:0000313" key="4">
    <source>
        <dbReference type="Proteomes" id="UP000490939"/>
    </source>
</evidence>
<dbReference type="InterPro" id="IPR006594">
    <property type="entry name" value="LisH"/>
</dbReference>
<dbReference type="Proteomes" id="UP000490939">
    <property type="component" value="Unassembled WGS sequence"/>
</dbReference>
<protein>
    <recommendedName>
        <fullName evidence="5">LisH domain-containing protein</fullName>
    </recommendedName>
</protein>
<dbReference type="InterPro" id="IPR015943">
    <property type="entry name" value="WD40/YVTN_repeat-like_dom_sf"/>
</dbReference>
<keyword evidence="4" id="KW-1185">Reference proteome</keyword>
<sequence length="324" mass="35678">MPPIADSPAIIVARFLRSNSYNDTLAAFLHEAGLPPDAGSSFPGALSVEQILTEKKAYDLSANFERLGVDDTQKKWTLPAPSAPTVVELPTSANLLQSSIEYLHISGGSAHAQPLILASTADRRLNVLTPDTENLVRSHTQLQDSPILSYTVVRKRFLICSSMSGKVVVYDSLKDQLVAHRRDHAKYVVHVASWESGDHVWLATAGWDQKVLLYECRITEDCITFEDPVGTIQLPSNPEALLFRREPDSNCLYLLVTRRDSTFVYYYQIAEDELLSLVSKPVTMPISGKQNLAPLYVLLAAEAPTDCIHPNKTAMSAMIGQALA</sequence>
<comment type="caution">
    <text evidence="1">The sequence shown here is derived from an EMBL/GenBank/DDBJ whole genome shotgun (WGS) entry which is preliminary data.</text>
</comment>
<gene>
    <name evidence="1" type="ORF">BLS_006871</name>
    <name evidence="2" type="ORF">EG327_006997</name>
</gene>
<accession>A0A8H3UA29</accession>
<evidence type="ECO:0000313" key="3">
    <source>
        <dbReference type="Proteomes" id="UP000433883"/>
    </source>
</evidence>
<dbReference type="PROSITE" id="PS50896">
    <property type="entry name" value="LISH"/>
    <property type="match status" value="1"/>
</dbReference>